<accession>A0ABC8JSU6</accession>
<dbReference type="EMBL" id="CAKOAT010114043">
    <property type="protein sequence ID" value="CAH8330383.1"/>
    <property type="molecule type" value="Genomic_DNA"/>
</dbReference>
<gene>
    <name evidence="2" type="ORF">ERUC_LOCUS12063</name>
</gene>
<organism evidence="2 3">
    <name type="scientific">Eruca vesicaria subsp. sativa</name>
    <name type="common">Garden rocket</name>
    <name type="synonym">Eruca sativa</name>
    <dbReference type="NCBI Taxonomy" id="29727"/>
    <lineage>
        <taxon>Eukaryota</taxon>
        <taxon>Viridiplantae</taxon>
        <taxon>Streptophyta</taxon>
        <taxon>Embryophyta</taxon>
        <taxon>Tracheophyta</taxon>
        <taxon>Spermatophyta</taxon>
        <taxon>Magnoliopsida</taxon>
        <taxon>eudicotyledons</taxon>
        <taxon>Gunneridae</taxon>
        <taxon>Pentapetalae</taxon>
        <taxon>rosids</taxon>
        <taxon>malvids</taxon>
        <taxon>Brassicales</taxon>
        <taxon>Brassicaceae</taxon>
        <taxon>Brassiceae</taxon>
        <taxon>Eruca</taxon>
    </lineage>
</organism>
<feature type="region of interest" description="Disordered" evidence="1">
    <location>
        <begin position="186"/>
        <end position="206"/>
    </location>
</feature>
<evidence type="ECO:0000313" key="2">
    <source>
        <dbReference type="EMBL" id="CAH8330383.1"/>
    </source>
</evidence>
<dbReference type="Proteomes" id="UP001642260">
    <property type="component" value="Unassembled WGS sequence"/>
</dbReference>
<sequence length="206" mass="22782">MNPSMIESTPEKVKDITTLFMSHHIPEYDMGEGDLFKALEEAVLVVDQLSASLTMIQIFIKGISNKNSNFKSFGVSKYSACEEAWLQNRLRFGTLLIPNSNIKFKTWIDGTEDAEFVGVGARFGRQIIYKEKNANQTHVVFANLRDCCSPLKTKLIGDFVIEEHGNCRSTAKANNAGKLARGLVPARPRRDQARQAGAGKATRGGT</sequence>
<proteinExistence type="predicted"/>
<dbReference type="AlphaFoldDB" id="A0ABC8JSU6"/>
<evidence type="ECO:0000256" key="1">
    <source>
        <dbReference type="SAM" id="MobiDB-lite"/>
    </source>
</evidence>
<reference evidence="2 3" key="1">
    <citation type="submission" date="2022-03" db="EMBL/GenBank/DDBJ databases">
        <authorList>
            <person name="Macdonald S."/>
            <person name="Ahmed S."/>
            <person name="Newling K."/>
        </authorList>
    </citation>
    <scope>NUCLEOTIDE SEQUENCE [LARGE SCALE GENOMIC DNA]</scope>
</reference>
<protein>
    <submittedName>
        <fullName evidence="2">Uncharacterized protein</fullName>
    </submittedName>
</protein>
<comment type="caution">
    <text evidence="2">The sequence shown here is derived from an EMBL/GenBank/DDBJ whole genome shotgun (WGS) entry which is preliminary data.</text>
</comment>
<keyword evidence="3" id="KW-1185">Reference proteome</keyword>
<evidence type="ECO:0000313" key="3">
    <source>
        <dbReference type="Proteomes" id="UP001642260"/>
    </source>
</evidence>
<name>A0ABC8JSU6_ERUVS</name>